<comment type="caution">
    <text evidence="1">The sequence shown here is derived from an EMBL/GenBank/DDBJ whole genome shotgun (WGS) entry which is preliminary data.</text>
</comment>
<evidence type="ECO:0000313" key="2">
    <source>
        <dbReference type="Proteomes" id="UP001371456"/>
    </source>
</evidence>
<dbReference type="EMBL" id="JBANQN010000003">
    <property type="protein sequence ID" value="KAK6794307.1"/>
    <property type="molecule type" value="Genomic_DNA"/>
</dbReference>
<dbReference type="Proteomes" id="UP001371456">
    <property type="component" value="Unassembled WGS sequence"/>
</dbReference>
<name>A0AAN8YJ69_SOLBU</name>
<keyword evidence="2" id="KW-1185">Reference proteome</keyword>
<gene>
    <name evidence="1" type="ORF">RDI58_007760</name>
</gene>
<dbReference type="AlphaFoldDB" id="A0AAN8YJ69"/>
<protein>
    <submittedName>
        <fullName evidence="1">Uncharacterized protein</fullName>
    </submittedName>
</protein>
<evidence type="ECO:0000313" key="1">
    <source>
        <dbReference type="EMBL" id="KAK6794307.1"/>
    </source>
</evidence>
<proteinExistence type="predicted"/>
<sequence>MDLEKKIWAAFGAFLYCGYSCSWPHSVACLRSYRNTTGWTVCSPSFSSGPEHLPSP</sequence>
<reference evidence="1 2" key="1">
    <citation type="submission" date="2024-02" db="EMBL/GenBank/DDBJ databases">
        <title>de novo genome assembly of Solanum bulbocastanum strain 11H21.</title>
        <authorList>
            <person name="Hosaka A.J."/>
        </authorList>
    </citation>
    <scope>NUCLEOTIDE SEQUENCE [LARGE SCALE GENOMIC DNA]</scope>
    <source>
        <tissue evidence="1">Young leaves</tissue>
    </source>
</reference>
<organism evidence="1 2">
    <name type="scientific">Solanum bulbocastanum</name>
    <name type="common">Wild potato</name>
    <dbReference type="NCBI Taxonomy" id="147425"/>
    <lineage>
        <taxon>Eukaryota</taxon>
        <taxon>Viridiplantae</taxon>
        <taxon>Streptophyta</taxon>
        <taxon>Embryophyta</taxon>
        <taxon>Tracheophyta</taxon>
        <taxon>Spermatophyta</taxon>
        <taxon>Magnoliopsida</taxon>
        <taxon>eudicotyledons</taxon>
        <taxon>Gunneridae</taxon>
        <taxon>Pentapetalae</taxon>
        <taxon>asterids</taxon>
        <taxon>lamiids</taxon>
        <taxon>Solanales</taxon>
        <taxon>Solanaceae</taxon>
        <taxon>Solanoideae</taxon>
        <taxon>Solaneae</taxon>
        <taxon>Solanum</taxon>
    </lineage>
</organism>
<accession>A0AAN8YJ69</accession>